<keyword evidence="1" id="KW-1133">Transmembrane helix</keyword>
<keyword evidence="1" id="KW-0812">Transmembrane</keyword>
<gene>
    <name evidence="2" type="ORF">NCTC10296_01819</name>
</gene>
<name>A0A1X3CZX9_9NEIS</name>
<proteinExistence type="predicted"/>
<protein>
    <submittedName>
        <fullName evidence="2">Uncharacterized protein</fullName>
    </submittedName>
</protein>
<feature type="transmembrane region" description="Helical" evidence="1">
    <location>
        <begin position="20"/>
        <end position="47"/>
    </location>
</feature>
<feature type="transmembrane region" description="Helical" evidence="1">
    <location>
        <begin position="94"/>
        <end position="115"/>
    </location>
</feature>
<feature type="transmembrane region" description="Helical" evidence="1">
    <location>
        <begin position="59"/>
        <end position="82"/>
    </location>
</feature>
<organism evidence="2 3">
    <name type="scientific">Neisseria canis</name>
    <dbReference type="NCBI Taxonomy" id="493"/>
    <lineage>
        <taxon>Bacteria</taxon>
        <taxon>Pseudomonadati</taxon>
        <taxon>Pseudomonadota</taxon>
        <taxon>Betaproteobacteria</taxon>
        <taxon>Neisseriales</taxon>
        <taxon>Neisseriaceae</taxon>
        <taxon>Neisseria</taxon>
    </lineage>
</organism>
<accession>A0A1X3CZX9</accession>
<dbReference type="RefSeq" id="WP_085415842.1">
    <property type="nucleotide sequence ID" value="NZ_CAUJPY010000007.1"/>
</dbReference>
<evidence type="ECO:0000256" key="1">
    <source>
        <dbReference type="SAM" id="Phobius"/>
    </source>
</evidence>
<dbReference type="KEGG" id="nci:NCTC10296_01819"/>
<dbReference type="AlphaFoldDB" id="A0A1X3CZX9"/>
<dbReference type="Proteomes" id="UP000279284">
    <property type="component" value="Chromosome"/>
</dbReference>
<keyword evidence="3" id="KW-1185">Reference proteome</keyword>
<evidence type="ECO:0000313" key="2">
    <source>
        <dbReference type="EMBL" id="VEF02490.1"/>
    </source>
</evidence>
<dbReference type="EMBL" id="LR134313">
    <property type="protein sequence ID" value="VEF02490.1"/>
    <property type="molecule type" value="Genomic_DNA"/>
</dbReference>
<keyword evidence="1" id="KW-0472">Membrane</keyword>
<reference evidence="2 3" key="1">
    <citation type="submission" date="2018-12" db="EMBL/GenBank/DDBJ databases">
        <authorList>
            <consortium name="Pathogen Informatics"/>
        </authorList>
    </citation>
    <scope>NUCLEOTIDE SEQUENCE [LARGE SCALE GENOMIC DNA]</scope>
    <source>
        <strain evidence="2 3">NCTC10296</strain>
    </source>
</reference>
<evidence type="ECO:0000313" key="3">
    <source>
        <dbReference type="Proteomes" id="UP000279284"/>
    </source>
</evidence>
<sequence>MTNEKYLSQELKTEQPLPRFIAYLKLAMAVLAVLWFVGMTFFVAYLLMTSTGIADVPTWIIYLLGGGFFVLGFTSTIINAVGNQWQYGHLKLDNTLILMAWMMVFGVYSGIQLVGDENRLGDNDRVLIMHGINSLASRAAANDDSEQLAFWCQERVRYEQQFKGWLLPDMPEACKH</sequence>